<evidence type="ECO:0000256" key="1">
    <source>
        <dbReference type="ARBA" id="ARBA00023125"/>
    </source>
</evidence>
<dbReference type="Proteomes" id="UP000529637">
    <property type="component" value="Unassembled WGS sequence"/>
</dbReference>
<keyword evidence="4" id="KW-1185">Reference proteome</keyword>
<dbReference type="RefSeq" id="WP_176070167.1">
    <property type="nucleotide sequence ID" value="NZ_JABWMJ010000007.1"/>
</dbReference>
<dbReference type="InterPro" id="IPR016194">
    <property type="entry name" value="SPOC-like_C_dom_sf"/>
</dbReference>
<dbReference type="AlphaFoldDB" id="A0A7Y6TXM5"/>
<dbReference type="Gene3D" id="2.40.290.10">
    <property type="match status" value="1"/>
</dbReference>
<comment type="caution">
    <text evidence="3">The sequence shown here is derived from an EMBL/GenBank/DDBJ whole genome shotgun (WGS) entry which is preliminary data.</text>
</comment>
<evidence type="ECO:0000259" key="2">
    <source>
        <dbReference type="SMART" id="SM00559"/>
    </source>
</evidence>
<dbReference type="GO" id="GO:0003690">
    <property type="term" value="F:double-stranded DNA binding"/>
    <property type="evidence" value="ECO:0007669"/>
    <property type="project" value="TreeGrafter"/>
</dbReference>
<dbReference type="PIRSF" id="PIRSF006493">
    <property type="entry name" value="Prok_Ku"/>
    <property type="match status" value="1"/>
</dbReference>
<dbReference type="SMART" id="SM00559">
    <property type="entry name" value="Ku78"/>
    <property type="match status" value="1"/>
</dbReference>
<dbReference type="EMBL" id="JABWMJ010000007">
    <property type="protein sequence ID" value="NUZ07323.1"/>
    <property type="molecule type" value="Genomic_DNA"/>
</dbReference>
<dbReference type="PANTHER" id="PTHR41251">
    <property type="entry name" value="NON-HOMOLOGOUS END JOINING PROTEIN KU"/>
    <property type="match status" value="1"/>
</dbReference>
<dbReference type="InterPro" id="IPR006164">
    <property type="entry name" value="DNA_bd_Ku70/Ku80"/>
</dbReference>
<organism evidence="3 4">
    <name type="scientific">Piscinibacter koreensis</name>
    <dbReference type="NCBI Taxonomy" id="2742824"/>
    <lineage>
        <taxon>Bacteria</taxon>
        <taxon>Pseudomonadati</taxon>
        <taxon>Pseudomonadota</taxon>
        <taxon>Betaproteobacteria</taxon>
        <taxon>Burkholderiales</taxon>
        <taxon>Sphaerotilaceae</taxon>
        <taxon>Piscinibacter</taxon>
    </lineage>
</organism>
<accession>A0A7Y6TXM5</accession>
<keyword evidence="1" id="KW-0238">DNA-binding</keyword>
<sequence length="260" mass="28805">MSARAMWKGRVVIGKHEVPVKLYSAVQDQAVHFHLLHDQDLTPVEQRIVRKDNGQEVPREAQRKAFPVDDGTAVILEPDELEALEPDAGRAICLLRVVPRAVLGDQWLDRPYYLGPDGDDGAYFALAKALGGNERVAIARWVMRDKRYLGALAVSGGYLQMTTLRRAEQVLAVPFVRPDKARTPSDAEIKLAEQLIDSITGAFEPEQWRNESRERLKQLIDAKAKGTKLRVVKAEPKPATDDLAASLRASLAATQGKKVA</sequence>
<evidence type="ECO:0000313" key="3">
    <source>
        <dbReference type="EMBL" id="NUZ07323.1"/>
    </source>
</evidence>
<reference evidence="3 4" key="1">
    <citation type="submission" date="2020-06" db="EMBL/GenBank/DDBJ databases">
        <title>Schlegella sp. ID0723 isolated from air conditioner.</title>
        <authorList>
            <person name="Kim D.Y."/>
            <person name="Kim D.-U."/>
        </authorList>
    </citation>
    <scope>NUCLEOTIDE SEQUENCE [LARGE SCALE GENOMIC DNA]</scope>
    <source>
        <strain evidence="3 4">ID0723</strain>
    </source>
</reference>
<dbReference type="Pfam" id="PF02735">
    <property type="entry name" value="Ku"/>
    <property type="match status" value="1"/>
</dbReference>
<protein>
    <submittedName>
        <fullName evidence="3">Ku protein</fullName>
    </submittedName>
</protein>
<name>A0A7Y6TXM5_9BURK</name>
<dbReference type="PANTHER" id="PTHR41251:SF1">
    <property type="entry name" value="NON-HOMOLOGOUS END JOINING PROTEIN KU"/>
    <property type="match status" value="1"/>
</dbReference>
<dbReference type="SUPFAM" id="SSF100939">
    <property type="entry name" value="SPOC domain-like"/>
    <property type="match status" value="1"/>
</dbReference>
<evidence type="ECO:0000313" key="4">
    <source>
        <dbReference type="Proteomes" id="UP000529637"/>
    </source>
</evidence>
<gene>
    <name evidence="3" type="ORF">HQN59_16290</name>
</gene>
<dbReference type="GO" id="GO:0006303">
    <property type="term" value="P:double-strand break repair via nonhomologous end joining"/>
    <property type="evidence" value="ECO:0007669"/>
    <property type="project" value="InterPro"/>
</dbReference>
<proteinExistence type="predicted"/>
<feature type="domain" description="Ku" evidence="2">
    <location>
        <begin position="54"/>
        <end position="181"/>
    </location>
</feature>
<dbReference type="InterPro" id="IPR009187">
    <property type="entry name" value="Prok_Ku"/>
</dbReference>